<dbReference type="STRING" id="857290.HMPREF9156_00779"/>
<evidence type="ECO:0000313" key="4">
    <source>
        <dbReference type="EMBL" id="EJD64904.1"/>
    </source>
</evidence>
<feature type="transmembrane region" description="Helical" evidence="2">
    <location>
        <begin position="50"/>
        <end position="72"/>
    </location>
</feature>
<dbReference type="InterPro" id="IPR012336">
    <property type="entry name" value="Thioredoxin-like_fold"/>
</dbReference>
<feature type="domain" description="Thioredoxin-like fold" evidence="3">
    <location>
        <begin position="121"/>
        <end position="282"/>
    </location>
</feature>
<evidence type="ECO:0000256" key="1">
    <source>
        <dbReference type="SAM" id="MobiDB-lite"/>
    </source>
</evidence>
<evidence type="ECO:0000256" key="2">
    <source>
        <dbReference type="SAM" id="Phobius"/>
    </source>
</evidence>
<protein>
    <recommendedName>
        <fullName evidence="3">Thioredoxin-like fold domain-containing protein</fullName>
    </recommendedName>
</protein>
<dbReference type="Proteomes" id="UP000006415">
    <property type="component" value="Unassembled WGS sequence"/>
</dbReference>
<dbReference type="CDD" id="cd02972">
    <property type="entry name" value="DsbA_family"/>
    <property type="match status" value="1"/>
</dbReference>
<reference evidence="4 5" key="1">
    <citation type="submission" date="2012-01" db="EMBL/GenBank/DDBJ databases">
        <title>The Genome Sequence of Scardovia wiggsiae F0424.</title>
        <authorList>
            <consortium name="The Broad Institute Genome Sequencing Platform"/>
            <person name="Earl A."/>
            <person name="Ward D."/>
            <person name="Feldgarden M."/>
            <person name="Gevers D."/>
            <person name="Izard J."/>
            <person name="Ganesan A."/>
            <person name="Baranova O.V."/>
            <person name="Blanton J.M."/>
            <person name="Tanner A.C."/>
            <person name="Mathney J."/>
            <person name="Dewhirst F.E."/>
            <person name="Young S.K."/>
            <person name="Zeng Q."/>
            <person name="Gargeya S."/>
            <person name="Fitzgerald M."/>
            <person name="Haas B."/>
            <person name="Abouelleil A."/>
            <person name="Alvarado L."/>
            <person name="Arachchi H.M."/>
            <person name="Berlin A."/>
            <person name="Chapman S.B."/>
            <person name="Gearin G."/>
            <person name="Goldberg J."/>
            <person name="Griggs A."/>
            <person name="Gujja S."/>
            <person name="Hansen M."/>
            <person name="Heiman D."/>
            <person name="Howarth C."/>
            <person name="Larimer J."/>
            <person name="Lui A."/>
            <person name="MacDonald P.J.P."/>
            <person name="McCowen C."/>
            <person name="Montmayeur A."/>
            <person name="Murphy C."/>
            <person name="Neiman D."/>
            <person name="Pearson M."/>
            <person name="Priest M."/>
            <person name="Roberts A."/>
            <person name="Saif S."/>
            <person name="Shea T."/>
            <person name="Sisk P."/>
            <person name="Stolte C."/>
            <person name="Sykes S."/>
            <person name="Wortman J."/>
            <person name="Nusbaum C."/>
            <person name="Birren B."/>
        </authorList>
    </citation>
    <scope>NUCLEOTIDE SEQUENCE [LARGE SCALE GENOMIC DNA]</scope>
    <source>
        <strain evidence="4 5">F0424</strain>
    </source>
</reference>
<dbReference type="Pfam" id="PF13462">
    <property type="entry name" value="Thioredoxin_4"/>
    <property type="match status" value="1"/>
</dbReference>
<dbReference type="eggNOG" id="COG1651">
    <property type="taxonomic scope" value="Bacteria"/>
</dbReference>
<dbReference type="SUPFAM" id="SSF52833">
    <property type="entry name" value="Thioredoxin-like"/>
    <property type="match status" value="1"/>
</dbReference>
<dbReference type="EMBL" id="AGZS01000003">
    <property type="protein sequence ID" value="EJD64904.1"/>
    <property type="molecule type" value="Genomic_DNA"/>
</dbReference>
<keyword evidence="2" id="KW-1133">Transmembrane helix</keyword>
<dbReference type="HOGENOM" id="CLU_000288_47_3_11"/>
<keyword evidence="2" id="KW-0472">Membrane</keyword>
<keyword evidence="5" id="KW-1185">Reference proteome</keyword>
<keyword evidence="2" id="KW-0812">Transmembrane</keyword>
<gene>
    <name evidence="4" type="ORF">HMPREF9156_00779</name>
</gene>
<sequence length="323" mass="35440">MAQPKQSKNSTRDSRQQGRIRARQKRREAQLEEERLLQEQRALERRQQTAIGAVTAAIIVIAIAVIAGTVIYNNIRNSKASIRDSAYAAMQAVKNKPSYANSEGGFVFSKNGIGKKVKGAPTVEDYMDFICPACGSANRALDATFIKMVDSGQLNLEVYPEGFLDASSTDNYSTRAAAAAIYVIQNDPNHALQFISKMFSTENQPQEASGYIPVTNARIQQIAKDAGVDADVAKKCTDGTYTEWVRTAAKYTPYRSELWNVSGSNKGSMTTPTFRINGHYWDFSRATGPDWQTNLLRAIGMKKADIGIAGKMPSIGSDKGPIY</sequence>
<proteinExistence type="predicted"/>
<comment type="caution">
    <text evidence="4">The sequence shown here is derived from an EMBL/GenBank/DDBJ whole genome shotgun (WGS) entry which is preliminary data.</text>
</comment>
<accession>J0WZ81</accession>
<dbReference type="Gene3D" id="3.40.30.10">
    <property type="entry name" value="Glutaredoxin"/>
    <property type="match status" value="1"/>
</dbReference>
<evidence type="ECO:0000259" key="3">
    <source>
        <dbReference type="Pfam" id="PF13462"/>
    </source>
</evidence>
<dbReference type="RefSeq" id="WP_007147843.1">
    <property type="nucleotide sequence ID" value="NZ_AKCI01000001.1"/>
</dbReference>
<organism evidence="4 5">
    <name type="scientific">Scardovia wiggsiae F0424</name>
    <dbReference type="NCBI Taxonomy" id="857290"/>
    <lineage>
        <taxon>Bacteria</taxon>
        <taxon>Bacillati</taxon>
        <taxon>Actinomycetota</taxon>
        <taxon>Actinomycetes</taxon>
        <taxon>Bifidobacteriales</taxon>
        <taxon>Bifidobacteriaceae</taxon>
        <taxon>Scardovia</taxon>
    </lineage>
</organism>
<name>J0WZ81_9BIFI</name>
<feature type="region of interest" description="Disordered" evidence="1">
    <location>
        <begin position="1"/>
        <end position="27"/>
    </location>
</feature>
<dbReference type="OrthoDB" id="117402at2"/>
<dbReference type="InterPro" id="IPR036249">
    <property type="entry name" value="Thioredoxin-like_sf"/>
</dbReference>
<dbReference type="AlphaFoldDB" id="J0WZ81"/>
<evidence type="ECO:0000313" key="5">
    <source>
        <dbReference type="Proteomes" id="UP000006415"/>
    </source>
</evidence>